<dbReference type="Gene3D" id="3.90.25.10">
    <property type="entry name" value="UDP-galactose 4-epimerase, domain 1"/>
    <property type="match status" value="1"/>
</dbReference>
<dbReference type="PANTHER" id="PTHR43162">
    <property type="match status" value="1"/>
</dbReference>
<dbReference type="SUPFAM" id="SSF51735">
    <property type="entry name" value="NAD(P)-binding Rossmann-fold domains"/>
    <property type="match status" value="1"/>
</dbReference>
<dbReference type="InterPro" id="IPR036291">
    <property type="entry name" value="NAD(P)-bd_dom_sf"/>
</dbReference>
<protein>
    <submittedName>
        <fullName evidence="2">Uncharacterized protein YbjT (DUF2867 family)</fullName>
    </submittedName>
</protein>
<dbReference type="OrthoDB" id="3250520at2"/>
<proteinExistence type="predicted"/>
<dbReference type="PANTHER" id="PTHR43162:SF1">
    <property type="entry name" value="PRESTALK A DIFFERENTIATION PROTEIN A"/>
    <property type="match status" value="1"/>
</dbReference>
<dbReference type="Proteomes" id="UP000272729">
    <property type="component" value="Unassembled WGS sequence"/>
</dbReference>
<evidence type="ECO:0000313" key="2">
    <source>
        <dbReference type="EMBL" id="RKT71492.1"/>
    </source>
</evidence>
<reference evidence="2 3" key="1">
    <citation type="submission" date="2018-10" db="EMBL/GenBank/DDBJ databases">
        <title>Sequencing the genomes of 1000 actinobacteria strains.</title>
        <authorList>
            <person name="Klenk H.-P."/>
        </authorList>
    </citation>
    <scope>NUCLEOTIDE SEQUENCE [LARGE SCALE GENOMIC DNA]</scope>
    <source>
        <strain evidence="2 3">DSM 43911</strain>
    </source>
</reference>
<dbReference type="RefSeq" id="WP_121223844.1">
    <property type="nucleotide sequence ID" value="NZ_JBIUBA010000001.1"/>
</dbReference>
<organism evidence="2 3">
    <name type="scientific">Saccharothrix variisporea</name>
    <dbReference type="NCBI Taxonomy" id="543527"/>
    <lineage>
        <taxon>Bacteria</taxon>
        <taxon>Bacillati</taxon>
        <taxon>Actinomycetota</taxon>
        <taxon>Actinomycetes</taxon>
        <taxon>Pseudonocardiales</taxon>
        <taxon>Pseudonocardiaceae</taxon>
        <taxon>Saccharothrix</taxon>
    </lineage>
</organism>
<accession>A0A495XBU8</accession>
<dbReference type="InterPro" id="IPR051604">
    <property type="entry name" value="Ergot_Alk_Oxidoreductase"/>
</dbReference>
<evidence type="ECO:0000313" key="3">
    <source>
        <dbReference type="Proteomes" id="UP000272729"/>
    </source>
</evidence>
<keyword evidence="3" id="KW-1185">Reference proteome</keyword>
<dbReference type="Pfam" id="PF13460">
    <property type="entry name" value="NAD_binding_10"/>
    <property type="match status" value="1"/>
</dbReference>
<dbReference type="Gene3D" id="3.40.50.720">
    <property type="entry name" value="NAD(P)-binding Rossmann-like Domain"/>
    <property type="match status" value="1"/>
</dbReference>
<dbReference type="AlphaFoldDB" id="A0A495XBU8"/>
<evidence type="ECO:0000259" key="1">
    <source>
        <dbReference type="Pfam" id="PF13460"/>
    </source>
</evidence>
<gene>
    <name evidence="2" type="ORF">DFJ66_4782</name>
</gene>
<comment type="caution">
    <text evidence="2">The sequence shown here is derived from an EMBL/GenBank/DDBJ whole genome shotgun (WGS) entry which is preliminary data.</text>
</comment>
<name>A0A495XBU8_9PSEU</name>
<dbReference type="EMBL" id="RBXR01000001">
    <property type="protein sequence ID" value="RKT71492.1"/>
    <property type="molecule type" value="Genomic_DNA"/>
</dbReference>
<feature type="domain" description="NAD(P)-binding" evidence="1">
    <location>
        <begin position="8"/>
        <end position="166"/>
    </location>
</feature>
<dbReference type="InterPro" id="IPR016040">
    <property type="entry name" value="NAD(P)-bd_dom"/>
</dbReference>
<sequence length="262" mass="28166">MDEILVLGATGTTGKRVVRELEARGLVVRAASRRGRVRFDWGERDTWVPAVAGVSAVYLMAPHELPIDPEFVHEAVARGVRRVVLLSSRGIEEMGDDRLLGAEATVRACGAEWTVVRADWFDQNFDEGFFRPAIEAGSLAVPVGDVRQGFVDADDIAAVAAVALTEDGHAGRTYEVTGPRALSFAEALGLIGAASGRSVRFGGTADEYRAQQDAMGMPQEQTEAEIEAFAQLKDTEPTEAVPEVTGRAAIDFADYATRAWAT</sequence>